<evidence type="ECO:0000256" key="2">
    <source>
        <dbReference type="ARBA" id="ARBA00023015"/>
    </source>
</evidence>
<dbReference type="Pfam" id="PF00072">
    <property type="entry name" value="Response_reg"/>
    <property type="match status" value="1"/>
</dbReference>
<dbReference type="PANTHER" id="PTHR43214">
    <property type="entry name" value="TWO-COMPONENT RESPONSE REGULATOR"/>
    <property type="match status" value="1"/>
</dbReference>
<dbReference type="InterPro" id="IPR011006">
    <property type="entry name" value="CheY-like_superfamily"/>
</dbReference>
<keyword evidence="3" id="KW-0238">DNA-binding</keyword>
<dbReference type="PANTHER" id="PTHR43214:SF24">
    <property type="entry name" value="TRANSCRIPTIONAL REGULATORY PROTEIN NARL-RELATED"/>
    <property type="match status" value="1"/>
</dbReference>
<dbReference type="SUPFAM" id="SSF46894">
    <property type="entry name" value="C-terminal effector domain of the bipartite response regulators"/>
    <property type="match status" value="1"/>
</dbReference>
<dbReference type="CDD" id="cd17535">
    <property type="entry name" value="REC_NarL-like"/>
    <property type="match status" value="1"/>
</dbReference>
<dbReference type="RefSeq" id="WP_160906258.1">
    <property type="nucleotide sequence ID" value="NZ_WVHS01000002.1"/>
</dbReference>
<evidence type="ECO:0000313" key="9">
    <source>
        <dbReference type="Proteomes" id="UP000451233"/>
    </source>
</evidence>
<dbReference type="Pfam" id="PF00196">
    <property type="entry name" value="GerE"/>
    <property type="match status" value="1"/>
</dbReference>
<organism evidence="8 9">
    <name type="scientific">Hufsiella ginkgonis</name>
    <dbReference type="NCBI Taxonomy" id="2695274"/>
    <lineage>
        <taxon>Bacteria</taxon>
        <taxon>Pseudomonadati</taxon>
        <taxon>Bacteroidota</taxon>
        <taxon>Sphingobacteriia</taxon>
        <taxon>Sphingobacteriales</taxon>
        <taxon>Sphingobacteriaceae</taxon>
        <taxon>Hufsiella</taxon>
    </lineage>
</organism>
<dbReference type="SUPFAM" id="SSF52172">
    <property type="entry name" value="CheY-like"/>
    <property type="match status" value="1"/>
</dbReference>
<dbReference type="Gene3D" id="3.40.50.2300">
    <property type="match status" value="1"/>
</dbReference>
<evidence type="ECO:0000256" key="3">
    <source>
        <dbReference type="ARBA" id="ARBA00023125"/>
    </source>
</evidence>
<gene>
    <name evidence="8" type="ORF">GS398_08065</name>
</gene>
<dbReference type="SMART" id="SM00448">
    <property type="entry name" value="REC"/>
    <property type="match status" value="1"/>
</dbReference>
<protein>
    <submittedName>
        <fullName evidence="8">Response regulator</fullName>
    </submittedName>
</protein>
<keyword evidence="4" id="KW-0804">Transcription</keyword>
<keyword evidence="1 5" id="KW-0597">Phosphoprotein</keyword>
<keyword evidence="2" id="KW-0805">Transcription regulation</keyword>
<sequence>MIRILLYEDNSQLREGLAILLAGTDGFELVGAFGNCTAVAKQVEELNPDVILMDINMPQTDGIEGLKIIRQFNKEVKILMLTVFDDNQSVFESIKSGANGYILKKTPPAKLLEYIHDVQSGGAPMTSSIATQVLKMFSSSHSSTDDFSLSDRERDVLQLLVNGHSYKMIAGELFISIDTVRSHIKKVYEKLHVNSKSEAVAKALKTRLF</sequence>
<evidence type="ECO:0000256" key="1">
    <source>
        <dbReference type="ARBA" id="ARBA00022553"/>
    </source>
</evidence>
<name>A0A7K1XW76_9SPHI</name>
<evidence type="ECO:0000259" key="7">
    <source>
        <dbReference type="PROSITE" id="PS50110"/>
    </source>
</evidence>
<accession>A0A7K1XW76</accession>
<dbReference type="InterPro" id="IPR039420">
    <property type="entry name" value="WalR-like"/>
</dbReference>
<dbReference type="InterPro" id="IPR016032">
    <property type="entry name" value="Sig_transdc_resp-reg_C-effctor"/>
</dbReference>
<comment type="caution">
    <text evidence="8">The sequence shown here is derived from an EMBL/GenBank/DDBJ whole genome shotgun (WGS) entry which is preliminary data.</text>
</comment>
<dbReference type="SMART" id="SM00421">
    <property type="entry name" value="HTH_LUXR"/>
    <property type="match status" value="1"/>
</dbReference>
<dbReference type="PRINTS" id="PR00038">
    <property type="entry name" value="HTHLUXR"/>
</dbReference>
<dbReference type="GO" id="GO:0003677">
    <property type="term" value="F:DNA binding"/>
    <property type="evidence" value="ECO:0007669"/>
    <property type="project" value="UniProtKB-KW"/>
</dbReference>
<evidence type="ECO:0000256" key="4">
    <source>
        <dbReference type="ARBA" id="ARBA00023163"/>
    </source>
</evidence>
<feature type="domain" description="Response regulatory" evidence="7">
    <location>
        <begin position="3"/>
        <end position="119"/>
    </location>
</feature>
<dbReference type="InterPro" id="IPR058245">
    <property type="entry name" value="NreC/VraR/RcsB-like_REC"/>
</dbReference>
<feature type="modified residue" description="4-aspartylphosphate" evidence="5">
    <location>
        <position position="54"/>
    </location>
</feature>
<dbReference type="EMBL" id="WVHS01000002">
    <property type="protein sequence ID" value="MXV15253.1"/>
    <property type="molecule type" value="Genomic_DNA"/>
</dbReference>
<feature type="domain" description="HTH luxR-type" evidence="6">
    <location>
        <begin position="142"/>
        <end position="207"/>
    </location>
</feature>
<dbReference type="PROSITE" id="PS50043">
    <property type="entry name" value="HTH_LUXR_2"/>
    <property type="match status" value="1"/>
</dbReference>
<dbReference type="GO" id="GO:0006355">
    <property type="term" value="P:regulation of DNA-templated transcription"/>
    <property type="evidence" value="ECO:0007669"/>
    <property type="project" value="InterPro"/>
</dbReference>
<dbReference type="AlphaFoldDB" id="A0A7K1XW76"/>
<reference evidence="8 9" key="1">
    <citation type="submission" date="2019-11" db="EMBL/GenBank/DDBJ databases">
        <title>Pedobacter sp. HMF7056 Genome sequencing and assembly.</title>
        <authorList>
            <person name="Kang H."/>
            <person name="Kim H."/>
            <person name="Joh K."/>
        </authorList>
    </citation>
    <scope>NUCLEOTIDE SEQUENCE [LARGE SCALE GENOMIC DNA]</scope>
    <source>
        <strain evidence="8 9">HMF7056</strain>
    </source>
</reference>
<dbReference type="InterPro" id="IPR000792">
    <property type="entry name" value="Tscrpt_reg_LuxR_C"/>
</dbReference>
<evidence type="ECO:0000259" key="6">
    <source>
        <dbReference type="PROSITE" id="PS50043"/>
    </source>
</evidence>
<evidence type="ECO:0000256" key="5">
    <source>
        <dbReference type="PROSITE-ProRule" id="PRU00169"/>
    </source>
</evidence>
<proteinExistence type="predicted"/>
<keyword evidence="9" id="KW-1185">Reference proteome</keyword>
<evidence type="ECO:0000313" key="8">
    <source>
        <dbReference type="EMBL" id="MXV15253.1"/>
    </source>
</evidence>
<dbReference type="CDD" id="cd06170">
    <property type="entry name" value="LuxR_C_like"/>
    <property type="match status" value="1"/>
</dbReference>
<dbReference type="PROSITE" id="PS50110">
    <property type="entry name" value="RESPONSE_REGULATORY"/>
    <property type="match status" value="1"/>
</dbReference>
<dbReference type="Proteomes" id="UP000451233">
    <property type="component" value="Unassembled WGS sequence"/>
</dbReference>
<dbReference type="GO" id="GO:0000160">
    <property type="term" value="P:phosphorelay signal transduction system"/>
    <property type="evidence" value="ECO:0007669"/>
    <property type="project" value="InterPro"/>
</dbReference>
<dbReference type="InterPro" id="IPR001789">
    <property type="entry name" value="Sig_transdc_resp-reg_receiver"/>
</dbReference>